<gene>
    <name evidence="5" type="ORF">B0A70_03385</name>
    <name evidence="6" type="ORF">SAMN05421796_101676</name>
</gene>
<reference evidence="6" key="2">
    <citation type="submission" date="2017-01" db="EMBL/GenBank/DDBJ databases">
        <authorList>
            <person name="Mah S.A."/>
            <person name="Swanson W.J."/>
            <person name="Moy G.W."/>
            <person name="Vacquier V.D."/>
        </authorList>
    </citation>
    <scope>NUCLEOTIDE SEQUENCE [LARGE SCALE GENOMIC DNA]</scope>
    <source>
        <strain evidence="6">DSM 21068</strain>
    </source>
</reference>
<dbReference type="Pfam" id="PF01551">
    <property type="entry name" value="Peptidase_M23"/>
    <property type="match status" value="1"/>
</dbReference>
<evidence type="ECO:0000313" key="8">
    <source>
        <dbReference type="Proteomes" id="UP000238314"/>
    </source>
</evidence>
<dbReference type="STRING" id="551459.SAMN05421796_101676"/>
<dbReference type="Gene3D" id="2.70.70.10">
    <property type="entry name" value="Glucose Permease (Domain IIA)"/>
    <property type="match status" value="1"/>
</dbReference>
<keyword evidence="6" id="KW-0378">Hydrolase</keyword>
<proteinExistence type="predicted"/>
<feature type="signal peptide" evidence="3">
    <location>
        <begin position="1"/>
        <end position="19"/>
    </location>
</feature>
<keyword evidence="1" id="KW-0175">Coiled coil</keyword>
<evidence type="ECO:0000313" key="7">
    <source>
        <dbReference type="Proteomes" id="UP000186246"/>
    </source>
</evidence>
<dbReference type="InterPro" id="IPR011055">
    <property type="entry name" value="Dup_hybrid_motif"/>
</dbReference>
<organism evidence="6 7">
    <name type="scientific">Chryseobacterium piscicola</name>
    <dbReference type="NCBI Taxonomy" id="551459"/>
    <lineage>
        <taxon>Bacteria</taxon>
        <taxon>Pseudomonadati</taxon>
        <taxon>Bacteroidota</taxon>
        <taxon>Flavobacteriia</taxon>
        <taxon>Flavobacteriales</taxon>
        <taxon>Weeksellaceae</taxon>
        <taxon>Chryseobacterium group</taxon>
        <taxon>Chryseobacterium</taxon>
    </lineage>
</organism>
<evidence type="ECO:0000256" key="1">
    <source>
        <dbReference type="SAM" id="Coils"/>
    </source>
</evidence>
<dbReference type="PANTHER" id="PTHR21666:SF270">
    <property type="entry name" value="MUREIN HYDROLASE ACTIVATOR ENVC"/>
    <property type="match status" value="1"/>
</dbReference>
<dbReference type="InterPro" id="IPR016047">
    <property type="entry name" value="M23ase_b-sheet_dom"/>
</dbReference>
<sequence length="520" mass="57944">MIKRISLILSILLFGLGNAQKNKEQLQKENAELKKQIAQINSDLAKTRNESKLSVSYLTNVNQKLALREKVFNNTQKEKRFIDNEIYLRQLEINRQNKELSVLRKNYSEVLVNAYKNKGVQNKVTFILSSKNLGQALRRIQYIKQYGDYQDKKAAEITNAAVELKKSVEYKKRSATAKENLLVNQKKDLLTIDVERKQKEQLVAEFKKNEGKLSADLKQKQVRSKALEGQIRAIIAEEIRIAKAEEESRKKAEAEKIRLAKLAAEREKLRIDAENKARADALEKERKIAEAEVKKAAELSAKRAEEDRKRTADAAKAEASARDEERRLAAKKALDEANENAREAANKLKAARDAESALAKKTDNEKKAAETKAYTNFGVSSGLAGNNFAENRGKMGFPVDKGQVTHKFGTWPHPVFKNIKEENSGIKISVPAGSRAKAVFPGSVNSVIANNDGTKTVIVKHGAYFTIYSNLSSVSVSKGQQVSAGSSVGAVGQDFDGAYTLDFQVWNGTTPVDPLGWISY</sequence>
<evidence type="ECO:0000256" key="3">
    <source>
        <dbReference type="SAM" id="SignalP"/>
    </source>
</evidence>
<dbReference type="RefSeq" id="WP_076449745.1">
    <property type="nucleotide sequence ID" value="NZ_FTOJ01000001.1"/>
</dbReference>
<feature type="coiled-coil region" evidence="1">
    <location>
        <begin position="16"/>
        <end position="50"/>
    </location>
</feature>
<accession>A0A1N7KM84</accession>
<reference evidence="7" key="3">
    <citation type="submission" date="2017-01" db="EMBL/GenBank/DDBJ databases">
        <authorList>
            <person name="Varghese N."/>
            <person name="Submissions S."/>
        </authorList>
    </citation>
    <scope>NUCLEOTIDE SEQUENCE [LARGE SCALE GENOMIC DNA]</scope>
    <source>
        <strain evidence="7">DSM 21068</strain>
    </source>
</reference>
<feature type="chain" id="PRO_5044563707" evidence="3">
    <location>
        <begin position="20"/>
        <end position="520"/>
    </location>
</feature>
<evidence type="ECO:0000256" key="2">
    <source>
        <dbReference type="SAM" id="MobiDB-lite"/>
    </source>
</evidence>
<feature type="region of interest" description="Disordered" evidence="2">
    <location>
        <begin position="299"/>
        <end position="328"/>
    </location>
</feature>
<dbReference type="PANTHER" id="PTHR21666">
    <property type="entry name" value="PEPTIDASE-RELATED"/>
    <property type="match status" value="1"/>
</dbReference>
<dbReference type="Proteomes" id="UP000238314">
    <property type="component" value="Unassembled WGS sequence"/>
</dbReference>
<protein>
    <submittedName>
        <fullName evidence="5">Peptidase M23</fullName>
    </submittedName>
    <submittedName>
        <fullName evidence="6">Septal ring factor EnvC, activator of murein hydrolases AmiA and AmiB</fullName>
    </submittedName>
</protein>
<dbReference type="GO" id="GO:0004222">
    <property type="term" value="F:metalloendopeptidase activity"/>
    <property type="evidence" value="ECO:0007669"/>
    <property type="project" value="TreeGrafter"/>
</dbReference>
<evidence type="ECO:0000259" key="4">
    <source>
        <dbReference type="Pfam" id="PF01551"/>
    </source>
</evidence>
<dbReference type="CDD" id="cd12797">
    <property type="entry name" value="M23_peptidase"/>
    <property type="match status" value="1"/>
</dbReference>
<evidence type="ECO:0000313" key="5">
    <source>
        <dbReference type="EMBL" id="PQA96177.1"/>
    </source>
</evidence>
<dbReference type="EMBL" id="FTOJ01000001">
    <property type="protein sequence ID" value="SIS62698.1"/>
    <property type="molecule type" value="Genomic_DNA"/>
</dbReference>
<name>A0A1N7KM84_9FLAO</name>
<dbReference type="EMBL" id="MUGO01000003">
    <property type="protein sequence ID" value="PQA96177.1"/>
    <property type="molecule type" value="Genomic_DNA"/>
</dbReference>
<keyword evidence="8" id="KW-1185">Reference proteome</keyword>
<dbReference type="AlphaFoldDB" id="A0A1N7KM84"/>
<keyword evidence="3" id="KW-0732">Signal</keyword>
<dbReference type="Proteomes" id="UP000186246">
    <property type="component" value="Unassembled WGS sequence"/>
</dbReference>
<evidence type="ECO:0000313" key="6">
    <source>
        <dbReference type="EMBL" id="SIS62698.1"/>
    </source>
</evidence>
<dbReference type="OrthoDB" id="9815884at2"/>
<reference evidence="5 8" key="1">
    <citation type="submission" date="2016-11" db="EMBL/GenBank/DDBJ databases">
        <title>Whole genomes of Flavobacteriaceae.</title>
        <authorList>
            <person name="Stine C."/>
            <person name="Li C."/>
            <person name="Tadesse D."/>
        </authorList>
    </citation>
    <scope>NUCLEOTIDE SEQUENCE [LARGE SCALE GENOMIC DNA]</scope>
    <source>
        <strain evidence="5 8">DSM 21068</strain>
    </source>
</reference>
<dbReference type="Gene3D" id="6.10.250.3150">
    <property type="match status" value="1"/>
</dbReference>
<feature type="domain" description="M23ase beta-sheet core" evidence="4">
    <location>
        <begin position="423"/>
        <end position="514"/>
    </location>
</feature>
<dbReference type="SUPFAM" id="SSF51261">
    <property type="entry name" value="Duplicated hybrid motif"/>
    <property type="match status" value="1"/>
</dbReference>
<dbReference type="InterPro" id="IPR050570">
    <property type="entry name" value="Cell_wall_metabolism_enzyme"/>
</dbReference>